<dbReference type="PANTHER" id="PTHR43220:SF18">
    <property type="entry name" value="TRANSMEMBRANE PROTEIN 41B"/>
    <property type="match status" value="1"/>
</dbReference>
<dbReference type="Proteomes" id="UP000031668">
    <property type="component" value="Unassembled WGS sequence"/>
</dbReference>
<dbReference type="GO" id="GO:0016020">
    <property type="term" value="C:membrane"/>
    <property type="evidence" value="ECO:0007669"/>
    <property type="project" value="UniProtKB-SubCell"/>
</dbReference>
<evidence type="ECO:0000256" key="5">
    <source>
        <dbReference type="ARBA" id="ARBA00025797"/>
    </source>
</evidence>
<evidence type="ECO:0000256" key="4">
    <source>
        <dbReference type="ARBA" id="ARBA00023136"/>
    </source>
</evidence>
<evidence type="ECO:0000256" key="1">
    <source>
        <dbReference type="ARBA" id="ARBA00004141"/>
    </source>
</evidence>
<name>A0A0C2INS7_THEKT</name>
<dbReference type="EMBL" id="JWZT01003307">
    <property type="protein sequence ID" value="KII67119.1"/>
    <property type="molecule type" value="Genomic_DNA"/>
</dbReference>
<feature type="transmembrane region" description="Helical" evidence="6">
    <location>
        <begin position="93"/>
        <end position="117"/>
    </location>
</feature>
<dbReference type="OrthoDB" id="3364966at2759"/>
<dbReference type="InterPro" id="IPR032816">
    <property type="entry name" value="VTT_dom"/>
</dbReference>
<protein>
    <submittedName>
        <fullName evidence="8">Transmembrane protein 41</fullName>
    </submittedName>
</protein>
<feature type="transmembrane region" description="Helical" evidence="6">
    <location>
        <begin position="54"/>
        <end position="87"/>
    </location>
</feature>
<evidence type="ECO:0000256" key="3">
    <source>
        <dbReference type="ARBA" id="ARBA00022989"/>
    </source>
</evidence>
<keyword evidence="3 6" id="KW-1133">Transmembrane helix</keyword>
<dbReference type="InterPro" id="IPR045014">
    <property type="entry name" value="TM41A/B"/>
</dbReference>
<feature type="domain" description="VTT" evidence="7">
    <location>
        <begin position="77"/>
        <end position="187"/>
    </location>
</feature>
<dbReference type="AlphaFoldDB" id="A0A0C2INS7"/>
<feature type="transmembrane region" description="Helical" evidence="6">
    <location>
        <begin position="138"/>
        <end position="165"/>
    </location>
</feature>
<comment type="similarity">
    <text evidence="5">Belongs to the TMEM41 family.</text>
</comment>
<evidence type="ECO:0000313" key="8">
    <source>
        <dbReference type="EMBL" id="KII67119.1"/>
    </source>
</evidence>
<keyword evidence="9" id="KW-1185">Reference proteome</keyword>
<sequence>MTRIRILFIFITIIIISTISYGIFVHKKLIHRLKAMDLKNKGMKLTKECINNNPYWCAVLLSIFSITLQSLASPGSLAVVMIMGFYFNPVFAIIHSTICAVLGSFFSYFIFQILAKSSCFCGDSIKKYQQAIEKQKNVFWFLLILKVNPFIPLTIINAAVSILAIPLKHHLVTTLLGVIPRNVFYIIPMKGASEILQIEGHFYKPKTIFLFTTYTLVCIYGFFKCKFKPQSV</sequence>
<reference evidence="8 9" key="1">
    <citation type="journal article" date="2014" name="Genome Biol. Evol.">
        <title>The genome of the myxosporean Thelohanellus kitauei shows adaptations to nutrient acquisition within its fish host.</title>
        <authorList>
            <person name="Yang Y."/>
            <person name="Xiong J."/>
            <person name="Zhou Z."/>
            <person name="Huo F."/>
            <person name="Miao W."/>
            <person name="Ran C."/>
            <person name="Liu Y."/>
            <person name="Zhang J."/>
            <person name="Feng J."/>
            <person name="Wang M."/>
            <person name="Wang M."/>
            <person name="Wang L."/>
            <person name="Yao B."/>
        </authorList>
    </citation>
    <scope>NUCLEOTIDE SEQUENCE [LARGE SCALE GENOMIC DNA]</scope>
    <source>
        <strain evidence="8">Wuqing</strain>
    </source>
</reference>
<evidence type="ECO:0000256" key="2">
    <source>
        <dbReference type="ARBA" id="ARBA00022692"/>
    </source>
</evidence>
<accession>A0A0C2INS7</accession>
<evidence type="ECO:0000313" key="9">
    <source>
        <dbReference type="Proteomes" id="UP000031668"/>
    </source>
</evidence>
<proteinExistence type="inferred from homology"/>
<keyword evidence="4 6" id="KW-0472">Membrane</keyword>
<dbReference type="GO" id="GO:0000045">
    <property type="term" value="P:autophagosome assembly"/>
    <property type="evidence" value="ECO:0007669"/>
    <property type="project" value="TreeGrafter"/>
</dbReference>
<keyword evidence="2 6" id="KW-0812">Transmembrane</keyword>
<organism evidence="8 9">
    <name type="scientific">Thelohanellus kitauei</name>
    <name type="common">Myxosporean</name>
    <dbReference type="NCBI Taxonomy" id="669202"/>
    <lineage>
        <taxon>Eukaryota</taxon>
        <taxon>Metazoa</taxon>
        <taxon>Cnidaria</taxon>
        <taxon>Myxozoa</taxon>
        <taxon>Myxosporea</taxon>
        <taxon>Bivalvulida</taxon>
        <taxon>Platysporina</taxon>
        <taxon>Myxobolidae</taxon>
        <taxon>Thelohanellus</taxon>
    </lineage>
</organism>
<comment type="subcellular location">
    <subcellularLocation>
        <location evidence="1">Membrane</location>
        <topology evidence="1">Multi-pass membrane protein</topology>
    </subcellularLocation>
</comment>
<evidence type="ECO:0000259" key="7">
    <source>
        <dbReference type="Pfam" id="PF09335"/>
    </source>
</evidence>
<comment type="caution">
    <text evidence="8">The sequence shown here is derived from an EMBL/GenBank/DDBJ whole genome shotgun (WGS) entry which is preliminary data.</text>
</comment>
<feature type="transmembrane region" description="Helical" evidence="6">
    <location>
        <begin position="6"/>
        <end position="24"/>
    </location>
</feature>
<gene>
    <name evidence="8" type="ORF">RF11_00474</name>
</gene>
<feature type="transmembrane region" description="Helical" evidence="6">
    <location>
        <begin position="207"/>
        <end position="223"/>
    </location>
</feature>
<dbReference type="Pfam" id="PF09335">
    <property type="entry name" value="VTT_dom"/>
    <property type="match status" value="1"/>
</dbReference>
<dbReference type="PANTHER" id="PTHR43220">
    <property type="match status" value="1"/>
</dbReference>
<evidence type="ECO:0000256" key="6">
    <source>
        <dbReference type="SAM" id="Phobius"/>
    </source>
</evidence>